<organism evidence="2 3">
    <name type="scientific">Aegilops tauschii subsp. strangulata</name>
    <name type="common">Goatgrass</name>
    <dbReference type="NCBI Taxonomy" id="200361"/>
    <lineage>
        <taxon>Eukaryota</taxon>
        <taxon>Viridiplantae</taxon>
        <taxon>Streptophyta</taxon>
        <taxon>Embryophyta</taxon>
        <taxon>Tracheophyta</taxon>
        <taxon>Spermatophyta</taxon>
        <taxon>Magnoliopsida</taxon>
        <taxon>Liliopsida</taxon>
        <taxon>Poales</taxon>
        <taxon>Poaceae</taxon>
        <taxon>BOP clade</taxon>
        <taxon>Pooideae</taxon>
        <taxon>Triticodae</taxon>
        <taxon>Triticeae</taxon>
        <taxon>Triticinae</taxon>
        <taxon>Aegilops</taxon>
    </lineage>
</organism>
<reference evidence="3" key="1">
    <citation type="journal article" date="2014" name="Science">
        <title>Ancient hybridizations among the ancestral genomes of bread wheat.</title>
        <authorList>
            <consortium name="International Wheat Genome Sequencing Consortium,"/>
            <person name="Marcussen T."/>
            <person name="Sandve S.R."/>
            <person name="Heier L."/>
            <person name="Spannagl M."/>
            <person name="Pfeifer M."/>
            <person name="Jakobsen K.S."/>
            <person name="Wulff B.B."/>
            <person name="Steuernagel B."/>
            <person name="Mayer K.F."/>
            <person name="Olsen O.A."/>
        </authorList>
    </citation>
    <scope>NUCLEOTIDE SEQUENCE [LARGE SCALE GENOMIC DNA]</scope>
    <source>
        <strain evidence="3">cv. AL8/78</strain>
    </source>
</reference>
<keyword evidence="3" id="KW-1185">Reference proteome</keyword>
<dbReference type="Proteomes" id="UP000015105">
    <property type="component" value="Chromosome 6D"/>
</dbReference>
<sequence length="45" mass="5434">MHYYIYLFVYDDYSSLYDSPVVKHIILYYIYIWAIVSPFNLAASC</sequence>
<keyword evidence="1" id="KW-0472">Membrane</keyword>
<feature type="transmembrane region" description="Helical" evidence="1">
    <location>
        <begin position="25"/>
        <end position="43"/>
    </location>
</feature>
<keyword evidence="1" id="KW-0812">Transmembrane</keyword>
<name>A0A453P4W1_AEGTS</name>
<proteinExistence type="predicted"/>
<evidence type="ECO:0000313" key="3">
    <source>
        <dbReference type="Proteomes" id="UP000015105"/>
    </source>
</evidence>
<reference evidence="2" key="3">
    <citation type="journal article" date="2017" name="Nature">
        <title>Genome sequence of the progenitor of the wheat D genome Aegilops tauschii.</title>
        <authorList>
            <person name="Luo M.C."/>
            <person name="Gu Y.Q."/>
            <person name="Puiu D."/>
            <person name="Wang H."/>
            <person name="Twardziok S.O."/>
            <person name="Deal K.R."/>
            <person name="Huo N."/>
            <person name="Zhu T."/>
            <person name="Wang L."/>
            <person name="Wang Y."/>
            <person name="McGuire P.E."/>
            <person name="Liu S."/>
            <person name="Long H."/>
            <person name="Ramasamy R.K."/>
            <person name="Rodriguez J.C."/>
            <person name="Van S.L."/>
            <person name="Yuan L."/>
            <person name="Wang Z."/>
            <person name="Xia Z."/>
            <person name="Xiao L."/>
            <person name="Anderson O.D."/>
            <person name="Ouyang S."/>
            <person name="Liang Y."/>
            <person name="Zimin A.V."/>
            <person name="Pertea G."/>
            <person name="Qi P."/>
            <person name="Bennetzen J.L."/>
            <person name="Dai X."/>
            <person name="Dawson M.W."/>
            <person name="Muller H.G."/>
            <person name="Kugler K."/>
            <person name="Rivarola-Duarte L."/>
            <person name="Spannagl M."/>
            <person name="Mayer K.F.X."/>
            <person name="Lu F.H."/>
            <person name="Bevan M.W."/>
            <person name="Leroy P."/>
            <person name="Li P."/>
            <person name="You F.M."/>
            <person name="Sun Q."/>
            <person name="Liu Z."/>
            <person name="Lyons E."/>
            <person name="Wicker T."/>
            <person name="Salzberg S.L."/>
            <person name="Devos K.M."/>
            <person name="Dvorak J."/>
        </authorList>
    </citation>
    <scope>NUCLEOTIDE SEQUENCE [LARGE SCALE GENOMIC DNA]</scope>
    <source>
        <strain evidence="2">cv. AL8/78</strain>
    </source>
</reference>
<dbReference type="AlphaFoldDB" id="A0A453P4W1"/>
<dbReference type="EnsemblPlants" id="AET6Gv20609300.23">
    <property type="protein sequence ID" value="AET6Gv20609300.23"/>
    <property type="gene ID" value="AET6Gv20609300"/>
</dbReference>
<evidence type="ECO:0000256" key="1">
    <source>
        <dbReference type="SAM" id="Phobius"/>
    </source>
</evidence>
<protein>
    <submittedName>
        <fullName evidence="2">Uncharacterized protein</fullName>
    </submittedName>
</protein>
<keyword evidence="1" id="KW-1133">Transmembrane helix</keyword>
<reference evidence="2" key="4">
    <citation type="submission" date="2019-03" db="UniProtKB">
        <authorList>
            <consortium name="EnsemblPlants"/>
        </authorList>
    </citation>
    <scope>IDENTIFICATION</scope>
</reference>
<dbReference type="Gramene" id="AET6Gv20609300.23">
    <property type="protein sequence ID" value="AET6Gv20609300.23"/>
    <property type="gene ID" value="AET6Gv20609300"/>
</dbReference>
<reference evidence="2" key="5">
    <citation type="journal article" date="2021" name="G3 (Bethesda)">
        <title>Aegilops tauschii genome assembly Aet v5.0 features greater sequence contiguity and improved annotation.</title>
        <authorList>
            <person name="Wang L."/>
            <person name="Zhu T."/>
            <person name="Rodriguez J.C."/>
            <person name="Deal K.R."/>
            <person name="Dubcovsky J."/>
            <person name="McGuire P.E."/>
            <person name="Lux T."/>
            <person name="Spannagl M."/>
            <person name="Mayer K.F.X."/>
            <person name="Baldrich P."/>
            <person name="Meyers B.C."/>
            <person name="Huo N."/>
            <person name="Gu Y.Q."/>
            <person name="Zhou H."/>
            <person name="Devos K.M."/>
            <person name="Bennetzen J.L."/>
            <person name="Unver T."/>
            <person name="Budak H."/>
            <person name="Gulick P.J."/>
            <person name="Galiba G."/>
            <person name="Kalapos B."/>
            <person name="Nelson D.R."/>
            <person name="Li P."/>
            <person name="You F.M."/>
            <person name="Luo M.C."/>
            <person name="Dvorak J."/>
        </authorList>
    </citation>
    <scope>NUCLEOTIDE SEQUENCE [LARGE SCALE GENOMIC DNA]</scope>
    <source>
        <strain evidence="2">cv. AL8/78</strain>
    </source>
</reference>
<reference evidence="3" key="2">
    <citation type="journal article" date="2017" name="Nat. Plants">
        <title>The Aegilops tauschii genome reveals multiple impacts of transposons.</title>
        <authorList>
            <person name="Zhao G."/>
            <person name="Zou C."/>
            <person name="Li K."/>
            <person name="Wang K."/>
            <person name="Li T."/>
            <person name="Gao L."/>
            <person name="Zhang X."/>
            <person name="Wang H."/>
            <person name="Yang Z."/>
            <person name="Liu X."/>
            <person name="Jiang W."/>
            <person name="Mao L."/>
            <person name="Kong X."/>
            <person name="Jiao Y."/>
            <person name="Jia J."/>
        </authorList>
    </citation>
    <scope>NUCLEOTIDE SEQUENCE [LARGE SCALE GENOMIC DNA]</scope>
    <source>
        <strain evidence="3">cv. AL8/78</strain>
    </source>
</reference>
<accession>A0A453P4W1</accession>
<evidence type="ECO:0000313" key="2">
    <source>
        <dbReference type="EnsemblPlants" id="AET6Gv20609300.23"/>
    </source>
</evidence>